<organism evidence="4">
    <name type="scientific">viral metagenome</name>
    <dbReference type="NCBI Taxonomy" id="1070528"/>
    <lineage>
        <taxon>unclassified sequences</taxon>
        <taxon>metagenomes</taxon>
        <taxon>organismal metagenomes</taxon>
    </lineage>
</organism>
<dbReference type="InterPro" id="IPR045113">
    <property type="entry name" value="Rpb7-like"/>
</dbReference>
<dbReference type="GO" id="GO:0000428">
    <property type="term" value="C:DNA-directed RNA polymerase complex"/>
    <property type="evidence" value="ECO:0007669"/>
    <property type="project" value="UniProtKB-KW"/>
</dbReference>
<dbReference type="InterPro" id="IPR036898">
    <property type="entry name" value="RNA_pol_Rpb7-like_N_sf"/>
</dbReference>
<evidence type="ECO:0000256" key="2">
    <source>
        <dbReference type="ARBA" id="ARBA00023163"/>
    </source>
</evidence>
<protein>
    <recommendedName>
        <fullName evidence="3">RNA polymerase Rpb7-like N-terminal domain-containing protein</fullName>
    </recommendedName>
</protein>
<evidence type="ECO:0000259" key="3">
    <source>
        <dbReference type="Pfam" id="PF03876"/>
    </source>
</evidence>
<keyword evidence="1" id="KW-0240">DNA-directed RNA polymerase</keyword>
<dbReference type="EMBL" id="MN739131">
    <property type="protein sequence ID" value="QHS90297.1"/>
    <property type="molecule type" value="Genomic_DNA"/>
</dbReference>
<dbReference type="AlphaFoldDB" id="A0A6C0BDE7"/>
<name>A0A6C0BDE7_9ZZZZ</name>
<dbReference type="InterPro" id="IPR005576">
    <property type="entry name" value="Rpb7-like_N"/>
</dbReference>
<evidence type="ECO:0000256" key="1">
    <source>
        <dbReference type="ARBA" id="ARBA00022478"/>
    </source>
</evidence>
<dbReference type="Pfam" id="PF03876">
    <property type="entry name" value="SHS2_Rpb7-N"/>
    <property type="match status" value="1"/>
</dbReference>
<reference evidence="4" key="1">
    <citation type="journal article" date="2020" name="Nature">
        <title>Giant virus diversity and host interactions through global metagenomics.</title>
        <authorList>
            <person name="Schulz F."/>
            <person name="Roux S."/>
            <person name="Paez-Espino D."/>
            <person name="Jungbluth S."/>
            <person name="Walsh D.A."/>
            <person name="Denef V.J."/>
            <person name="McMahon K.D."/>
            <person name="Konstantinidis K.T."/>
            <person name="Eloe-Fadrosh E.A."/>
            <person name="Kyrpides N.C."/>
            <person name="Woyke T."/>
        </authorList>
    </citation>
    <scope>NUCLEOTIDE SEQUENCE</scope>
    <source>
        <strain evidence="4">GVMAG-M-3300010160-60</strain>
    </source>
</reference>
<dbReference type="PANTHER" id="PTHR12709:SF4">
    <property type="entry name" value="DNA-DIRECTED RNA POLYMERASE II SUBUNIT RPB7"/>
    <property type="match status" value="1"/>
</dbReference>
<dbReference type="GO" id="GO:0006352">
    <property type="term" value="P:DNA-templated transcription initiation"/>
    <property type="evidence" value="ECO:0007669"/>
    <property type="project" value="InterPro"/>
</dbReference>
<sequence>MNGPFFMTYLETDVRIAPYQMNNNIIDNVKKNIENKYVGKCYSKYGYIDKIYEIDNVRGGIIRAEDVSSSAIYRAKFKCRLCNPVKNSLIMGTIHGINSMMIIAVNGPIVFLIVPSQINTDNIKFRKSAYYPVNKKGEIIDNPIVKGTNVMIRVNAKKISHGSDKISVIGRMEYVAENTDVEKDIMNKYDETNIVDEQIITEDILEN</sequence>
<proteinExistence type="predicted"/>
<dbReference type="Gene3D" id="3.30.1490.120">
    <property type="entry name" value="RNA polymerase Rpb7-like, N-terminal domain"/>
    <property type="match status" value="1"/>
</dbReference>
<accession>A0A6C0BDE7</accession>
<dbReference type="SUPFAM" id="SSF88798">
    <property type="entry name" value="N-terminal, heterodimerisation domain of RBP7 (RpoE)"/>
    <property type="match status" value="1"/>
</dbReference>
<dbReference type="PANTHER" id="PTHR12709">
    <property type="entry name" value="DNA-DIRECTED RNA POLYMERASE II, III"/>
    <property type="match status" value="1"/>
</dbReference>
<keyword evidence="2" id="KW-0804">Transcription</keyword>
<evidence type="ECO:0000313" key="4">
    <source>
        <dbReference type="EMBL" id="QHS90297.1"/>
    </source>
</evidence>
<feature type="domain" description="RNA polymerase Rpb7-like N-terminal" evidence="3">
    <location>
        <begin position="13"/>
        <end position="66"/>
    </location>
</feature>